<dbReference type="PANTHER" id="PTHR13420">
    <property type="entry name" value="UPF0235 PROTEIN C15ORF40"/>
    <property type="match status" value="1"/>
</dbReference>
<keyword evidence="4" id="KW-1185">Reference proteome</keyword>
<evidence type="ECO:0000313" key="4">
    <source>
        <dbReference type="Proteomes" id="UP000887013"/>
    </source>
</evidence>
<dbReference type="PANTHER" id="PTHR13420:SF7">
    <property type="entry name" value="UPF0235 PROTEIN C15ORF40"/>
    <property type="match status" value="1"/>
</dbReference>
<evidence type="ECO:0000313" key="3">
    <source>
        <dbReference type="EMBL" id="GFU47256.1"/>
    </source>
</evidence>
<accession>A0A8X6UL75</accession>
<dbReference type="InterPro" id="IPR003746">
    <property type="entry name" value="DUF167"/>
</dbReference>
<dbReference type="Gene3D" id="3.30.1200.10">
    <property type="entry name" value="YggU-like"/>
    <property type="match status" value="1"/>
</dbReference>
<dbReference type="SUPFAM" id="SSF69786">
    <property type="entry name" value="YggU-like"/>
    <property type="match status" value="1"/>
</dbReference>
<comment type="caution">
    <text evidence="3">The sequence shown here is derived from an EMBL/GenBank/DDBJ whole genome shotgun (WGS) entry which is preliminary data.</text>
</comment>
<reference evidence="3" key="1">
    <citation type="submission" date="2020-08" db="EMBL/GenBank/DDBJ databases">
        <title>Multicomponent nature underlies the extraordinary mechanical properties of spider dragline silk.</title>
        <authorList>
            <person name="Kono N."/>
            <person name="Nakamura H."/>
            <person name="Mori M."/>
            <person name="Yoshida Y."/>
            <person name="Ohtoshi R."/>
            <person name="Malay A.D."/>
            <person name="Moran D.A.P."/>
            <person name="Tomita M."/>
            <person name="Numata K."/>
            <person name="Arakawa K."/>
        </authorList>
    </citation>
    <scope>NUCLEOTIDE SEQUENCE</scope>
</reference>
<organism evidence="3 4">
    <name type="scientific">Nephila pilipes</name>
    <name type="common">Giant wood spider</name>
    <name type="synonym">Nephila maculata</name>
    <dbReference type="NCBI Taxonomy" id="299642"/>
    <lineage>
        <taxon>Eukaryota</taxon>
        <taxon>Metazoa</taxon>
        <taxon>Ecdysozoa</taxon>
        <taxon>Arthropoda</taxon>
        <taxon>Chelicerata</taxon>
        <taxon>Arachnida</taxon>
        <taxon>Araneae</taxon>
        <taxon>Araneomorphae</taxon>
        <taxon>Entelegynae</taxon>
        <taxon>Araneoidea</taxon>
        <taxon>Nephilidae</taxon>
        <taxon>Nephila</taxon>
    </lineage>
</organism>
<feature type="compositionally biased region" description="Basic and acidic residues" evidence="2">
    <location>
        <begin position="30"/>
        <end position="44"/>
    </location>
</feature>
<dbReference type="Pfam" id="PF02594">
    <property type="entry name" value="DUF167"/>
    <property type="match status" value="1"/>
</dbReference>
<name>A0A8X6UL75_NEPPI</name>
<gene>
    <name evidence="3" type="ORF">NPIL_544721</name>
</gene>
<dbReference type="HAMAP" id="MF_00634">
    <property type="entry name" value="UPF0235"/>
    <property type="match status" value="1"/>
</dbReference>
<dbReference type="OrthoDB" id="6431184at2759"/>
<dbReference type="SMART" id="SM01152">
    <property type="entry name" value="DUF167"/>
    <property type="match status" value="1"/>
</dbReference>
<dbReference type="Proteomes" id="UP000887013">
    <property type="component" value="Unassembled WGS sequence"/>
</dbReference>
<dbReference type="EMBL" id="BMAW01037183">
    <property type="protein sequence ID" value="GFU47256.1"/>
    <property type="molecule type" value="Genomic_DNA"/>
</dbReference>
<comment type="similarity">
    <text evidence="1">Belongs to the UPF0235 family.</text>
</comment>
<sequence length="151" mass="16665">MLQIAASTLFKEIRKEFYLSPNLNLKMPKKSSDRKGKSTDKKQEASINEKSAVCCGRNNEIILKIHAKPGAKESKITDIGEDSVGIQISAPPVDGEANKELIRYLSEVLNLRKSDFSLEKGSRSKDKTVTISNTSVTLNDVLTKLKVASKQ</sequence>
<proteinExistence type="inferred from homology"/>
<dbReference type="InterPro" id="IPR036591">
    <property type="entry name" value="YggU-like_sf"/>
</dbReference>
<dbReference type="AlphaFoldDB" id="A0A8X6UL75"/>
<evidence type="ECO:0000256" key="1">
    <source>
        <dbReference type="ARBA" id="ARBA00010364"/>
    </source>
</evidence>
<feature type="region of interest" description="Disordered" evidence="2">
    <location>
        <begin position="28"/>
        <end position="48"/>
    </location>
</feature>
<protein>
    <submittedName>
        <fullName evidence="3">UPF0235 protein C15orf40 homolog</fullName>
    </submittedName>
</protein>
<dbReference type="NCBIfam" id="TIGR00251">
    <property type="entry name" value="DUF167 family protein"/>
    <property type="match status" value="1"/>
</dbReference>
<evidence type="ECO:0000256" key="2">
    <source>
        <dbReference type="SAM" id="MobiDB-lite"/>
    </source>
</evidence>
<dbReference type="GO" id="GO:0005737">
    <property type="term" value="C:cytoplasm"/>
    <property type="evidence" value="ECO:0007669"/>
    <property type="project" value="TreeGrafter"/>
</dbReference>